<dbReference type="SUPFAM" id="SSF103473">
    <property type="entry name" value="MFS general substrate transporter"/>
    <property type="match status" value="1"/>
</dbReference>
<feature type="domain" description="Major facilitator superfamily (MFS) profile" evidence="8">
    <location>
        <begin position="20"/>
        <end position="314"/>
    </location>
</feature>
<comment type="subcellular location">
    <subcellularLocation>
        <location evidence="1">Cell membrane</location>
        <topology evidence="1">Multi-pass membrane protein</topology>
    </subcellularLocation>
</comment>
<feature type="transmembrane region" description="Helical" evidence="7">
    <location>
        <begin position="86"/>
        <end position="105"/>
    </location>
</feature>
<feature type="transmembrane region" description="Helical" evidence="7">
    <location>
        <begin position="57"/>
        <end position="77"/>
    </location>
</feature>
<dbReference type="CDD" id="cd17321">
    <property type="entry name" value="MFS_MMR_MDR_like"/>
    <property type="match status" value="1"/>
</dbReference>
<dbReference type="Gene3D" id="1.20.1720.10">
    <property type="entry name" value="Multidrug resistance protein D"/>
    <property type="match status" value="1"/>
</dbReference>
<feature type="transmembrane region" description="Helical" evidence="7">
    <location>
        <begin position="172"/>
        <end position="194"/>
    </location>
</feature>
<comment type="caution">
    <text evidence="9">The sequence shown here is derived from an EMBL/GenBank/DDBJ whole genome shotgun (WGS) entry which is preliminary data.</text>
</comment>
<feature type="transmembrane region" description="Helical" evidence="7">
    <location>
        <begin position="206"/>
        <end position="225"/>
    </location>
</feature>
<dbReference type="InterPro" id="IPR036259">
    <property type="entry name" value="MFS_trans_sf"/>
</dbReference>
<protein>
    <submittedName>
        <fullName evidence="9">MFS transporter</fullName>
    </submittedName>
</protein>
<evidence type="ECO:0000256" key="4">
    <source>
        <dbReference type="ARBA" id="ARBA00022692"/>
    </source>
</evidence>
<dbReference type="InterPro" id="IPR011701">
    <property type="entry name" value="MFS"/>
</dbReference>
<dbReference type="PROSITE" id="PS50850">
    <property type="entry name" value="MFS"/>
    <property type="match status" value="1"/>
</dbReference>
<dbReference type="EMBL" id="SLXQ01000013">
    <property type="protein sequence ID" value="TCP46783.1"/>
    <property type="molecule type" value="Genomic_DNA"/>
</dbReference>
<evidence type="ECO:0000313" key="9">
    <source>
        <dbReference type="EMBL" id="TCP46783.1"/>
    </source>
</evidence>
<dbReference type="Proteomes" id="UP000294911">
    <property type="component" value="Unassembled WGS sequence"/>
</dbReference>
<accession>A0A4R2QCM0</accession>
<proteinExistence type="predicted"/>
<organism evidence="9 10">
    <name type="scientific">Tamaricihabitans halophyticus</name>
    <dbReference type="NCBI Taxonomy" id="1262583"/>
    <lineage>
        <taxon>Bacteria</taxon>
        <taxon>Bacillati</taxon>
        <taxon>Actinomycetota</taxon>
        <taxon>Actinomycetes</taxon>
        <taxon>Pseudonocardiales</taxon>
        <taxon>Pseudonocardiaceae</taxon>
        <taxon>Tamaricihabitans</taxon>
    </lineage>
</organism>
<evidence type="ECO:0000256" key="2">
    <source>
        <dbReference type="ARBA" id="ARBA00022448"/>
    </source>
</evidence>
<feature type="transmembrane region" description="Helical" evidence="7">
    <location>
        <begin position="21"/>
        <end position="45"/>
    </location>
</feature>
<keyword evidence="10" id="KW-1185">Reference proteome</keyword>
<dbReference type="InterPro" id="IPR020846">
    <property type="entry name" value="MFS_dom"/>
</dbReference>
<dbReference type="AlphaFoldDB" id="A0A4R2QCM0"/>
<reference evidence="9 10" key="1">
    <citation type="submission" date="2019-03" db="EMBL/GenBank/DDBJ databases">
        <title>Genomic Encyclopedia of Type Strains, Phase IV (KMG-IV): sequencing the most valuable type-strain genomes for metagenomic binning, comparative biology and taxonomic classification.</title>
        <authorList>
            <person name="Goeker M."/>
        </authorList>
    </citation>
    <scope>NUCLEOTIDE SEQUENCE [LARGE SCALE GENOMIC DNA]</scope>
    <source>
        <strain evidence="9 10">DSM 45765</strain>
    </source>
</reference>
<feature type="transmembrane region" description="Helical" evidence="7">
    <location>
        <begin position="111"/>
        <end position="132"/>
    </location>
</feature>
<gene>
    <name evidence="9" type="ORF">EV191_11359</name>
</gene>
<dbReference type="GO" id="GO:0005886">
    <property type="term" value="C:plasma membrane"/>
    <property type="evidence" value="ECO:0007669"/>
    <property type="project" value="UniProtKB-SubCell"/>
</dbReference>
<evidence type="ECO:0000259" key="8">
    <source>
        <dbReference type="PROSITE" id="PS50850"/>
    </source>
</evidence>
<evidence type="ECO:0000313" key="10">
    <source>
        <dbReference type="Proteomes" id="UP000294911"/>
    </source>
</evidence>
<dbReference type="OrthoDB" id="4172724at2"/>
<dbReference type="PANTHER" id="PTHR42718:SF47">
    <property type="entry name" value="METHYL VIOLOGEN RESISTANCE PROTEIN SMVA"/>
    <property type="match status" value="1"/>
</dbReference>
<evidence type="ECO:0000256" key="1">
    <source>
        <dbReference type="ARBA" id="ARBA00004651"/>
    </source>
</evidence>
<evidence type="ECO:0000256" key="6">
    <source>
        <dbReference type="ARBA" id="ARBA00023136"/>
    </source>
</evidence>
<sequence length="314" mass="33191">MHPAADAAAPPRARAREWLGLAVLGLPCLLLVIDITMLFLAIPVITADLGAGSTQQLWILDIYGFMIAGFLVTMGALGDRIGRRRLLMIGAAAFAVASVAATFSTSAEMLIATRALLGVAGATVMPSTLALIRNLFLDTKQRALAIAIWSSTLMAGLALGPVVGGIMLESFWWGSVFLLGVPVMTLVLLAGPFLLPEYRDPAPGRLNLTSVVLSLLAILPTVYAIKSAANYGIQPATFIALFVGHAQLGGRACRAGHAVSRGGGRRTARRAGGTVAQRGRKCLHRRAGHRFLPECRYRTGTGCPRRAVPQTTET</sequence>
<keyword evidence="3" id="KW-1003">Cell membrane</keyword>
<keyword evidence="6 7" id="KW-0472">Membrane</keyword>
<evidence type="ECO:0000256" key="7">
    <source>
        <dbReference type="SAM" id="Phobius"/>
    </source>
</evidence>
<evidence type="ECO:0000256" key="3">
    <source>
        <dbReference type="ARBA" id="ARBA00022475"/>
    </source>
</evidence>
<name>A0A4R2QCM0_9PSEU</name>
<dbReference type="GO" id="GO:0022857">
    <property type="term" value="F:transmembrane transporter activity"/>
    <property type="evidence" value="ECO:0007669"/>
    <property type="project" value="InterPro"/>
</dbReference>
<feature type="transmembrane region" description="Helical" evidence="7">
    <location>
        <begin position="144"/>
        <end position="166"/>
    </location>
</feature>
<evidence type="ECO:0000256" key="5">
    <source>
        <dbReference type="ARBA" id="ARBA00022989"/>
    </source>
</evidence>
<keyword evidence="4 7" id="KW-0812">Transmembrane</keyword>
<keyword evidence="5 7" id="KW-1133">Transmembrane helix</keyword>
<dbReference type="Pfam" id="PF07690">
    <property type="entry name" value="MFS_1"/>
    <property type="match status" value="1"/>
</dbReference>
<keyword evidence="2" id="KW-0813">Transport</keyword>
<dbReference type="PANTHER" id="PTHR42718">
    <property type="entry name" value="MAJOR FACILITATOR SUPERFAMILY MULTIDRUG TRANSPORTER MFSC"/>
    <property type="match status" value="1"/>
</dbReference>